<proteinExistence type="predicted"/>
<accession>A0A392UEY3</accession>
<evidence type="ECO:0000313" key="3">
    <source>
        <dbReference type="Proteomes" id="UP000265520"/>
    </source>
</evidence>
<protein>
    <submittedName>
        <fullName evidence="2">Uncharacterized protein</fullName>
    </submittedName>
</protein>
<sequence length="51" mass="5657">MDRRMRAGPSALKEGPLRASGLIPTKRGGGIIPLSRRRLRGSQRIPHPRDN</sequence>
<dbReference type="Proteomes" id="UP000265520">
    <property type="component" value="Unassembled WGS sequence"/>
</dbReference>
<organism evidence="2 3">
    <name type="scientific">Trifolium medium</name>
    <dbReference type="NCBI Taxonomy" id="97028"/>
    <lineage>
        <taxon>Eukaryota</taxon>
        <taxon>Viridiplantae</taxon>
        <taxon>Streptophyta</taxon>
        <taxon>Embryophyta</taxon>
        <taxon>Tracheophyta</taxon>
        <taxon>Spermatophyta</taxon>
        <taxon>Magnoliopsida</taxon>
        <taxon>eudicotyledons</taxon>
        <taxon>Gunneridae</taxon>
        <taxon>Pentapetalae</taxon>
        <taxon>rosids</taxon>
        <taxon>fabids</taxon>
        <taxon>Fabales</taxon>
        <taxon>Fabaceae</taxon>
        <taxon>Papilionoideae</taxon>
        <taxon>50 kb inversion clade</taxon>
        <taxon>NPAAA clade</taxon>
        <taxon>Hologalegina</taxon>
        <taxon>IRL clade</taxon>
        <taxon>Trifolieae</taxon>
        <taxon>Trifolium</taxon>
    </lineage>
</organism>
<name>A0A392UEY3_9FABA</name>
<dbReference type="AlphaFoldDB" id="A0A392UEY3"/>
<keyword evidence="3" id="KW-1185">Reference proteome</keyword>
<reference evidence="2 3" key="1">
    <citation type="journal article" date="2018" name="Front. Plant Sci.">
        <title>Red Clover (Trifolium pratense) and Zigzag Clover (T. medium) - A Picture of Genomic Similarities and Differences.</title>
        <authorList>
            <person name="Dluhosova J."/>
            <person name="Istvanek J."/>
            <person name="Nedelnik J."/>
            <person name="Repkova J."/>
        </authorList>
    </citation>
    <scope>NUCLEOTIDE SEQUENCE [LARGE SCALE GENOMIC DNA]</scope>
    <source>
        <strain evidence="3">cv. 10/8</strain>
        <tissue evidence="2">Leaf</tissue>
    </source>
</reference>
<evidence type="ECO:0000256" key="1">
    <source>
        <dbReference type="SAM" id="MobiDB-lite"/>
    </source>
</evidence>
<dbReference type="EMBL" id="LXQA010799115">
    <property type="protein sequence ID" value="MCI71578.1"/>
    <property type="molecule type" value="Genomic_DNA"/>
</dbReference>
<evidence type="ECO:0000313" key="2">
    <source>
        <dbReference type="EMBL" id="MCI71578.1"/>
    </source>
</evidence>
<feature type="region of interest" description="Disordered" evidence="1">
    <location>
        <begin position="1"/>
        <end position="51"/>
    </location>
</feature>
<comment type="caution">
    <text evidence="2">The sequence shown here is derived from an EMBL/GenBank/DDBJ whole genome shotgun (WGS) entry which is preliminary data.</text>
</comment>